<evidence type="ECO:0000256" key="7">
    <source>
        <dbReference type="SAM" id="Phobius"/>
    </source>
</evidence>
<dbReference type="GO" id="GO:0005886">
    <property type="term" value="C:plasma membrane"/>
    <property type="evidence" value="ECO:0007669"/>
    <property type="project" value="UniProtKB-SubCell"/>
</dbReference>
<evidence type="ECO:0000313" key="10">
    <source>
        <dbReference type="Proteomes" id="UP000637359"/>
    </source>
</evidence>
<keyword evidence="10" id="KW-1185">Reference proteome</keyword>
<dbReference type="Pfam" id="PF00892">
    <property type="entry name" value="EamA"/>
    <property type="match status" value="2"/>
</dbReference>
<dbReference type="EMBL" id="JACOOL010000001">
    <property type="protein sequence ID" value="MBC5635750.1"/>
    <property type="molecule type" value="Genomic_DNA"/>
</dbReference>
<feature type="domain" description="EamA" evidence="8">
    <location>
        <begin position="10"/>
        <end position="141"/>
    </location>
</feature>
<proteinExistence type="inferred from homology"/>
<protein>
    <submittedName>
        <fullName evidence="9">DMT family transporter</fullName>
    </submittedName>
</protein>
<reference evidence="9" key="1">
    <citation type="submission" date="2020-08" db="EMBL/GenBank/DDBJ databases">
        <title>Genome public.</title>
        <authorList>
            <person name="Liu C."/>
            <person name="Sun Q."/>
        </authorList>
    </citation>
    <scope>NUCLEOTIDE SEQUENCE</scope>
    <source>
        <strain evidence="9">BX22</strain>
    </source>
</reference>
<gene>
    <name evidence="9" type="ORF">H8S33_02810</name>
</gene>
<organism evidence="9 10">
    <name type="scientific">Ornithinibacillus hominis</name>
    <dbReference type="NCBI Taxonomy" id="2763055"/>
    <lineage>
        <taxon>Bacteria</taxon>
        <taxon>Bacillati</taxon>
        <taxon>Bacillota</taxon>
        <taxon>Bacilli</taxon>
        <taxon>Bacillales</taxon>
        <taxon>Bacillaceae</taxon>
        <taxon>Ornithinibacillus</taxon>
    </lineage>
</organism>
<evidence type="ECO:0000256" key="4">
    <source>
        <dbReference type="ARBA" id="ARBA00022692"/>
    </source>
</evidence>
<feature type="transmembrane region" description="Helical" evidence="7">
    <location>
        <begin position="9"/>
        <end position="31"/>
    </location>
</feature>
<accession>A0A923RG08</accession>
<feature type="transmembrane region" description="Helical" evidence="7">
    <location>
        <begin position="97"/>
        <end position="118"/>
    </location>
</feature>
<feature type="transmembrane region" description="Helical" evidence="7">
    <location>
        <begin position="37"/>
        <end position="59"/>
    </location>
</feature>
<evidence type="ECO:0000259" key="8">
    <source>
        <dbReference type="Pfam" id="PF00892"/>
    </source>
</evidence>
<keyword evidence="6 7" id="KW-0472">Membrane</keyword>
<feature type="transmembrane region" description="Helical" evidence="7">
    <location>
        <begin position="184"/>
        <end position="203"/>
    </location>
</feature>
<dbReference type="InterPro" id="IPR000620">
    <property type="entry name" value="EamA_dom"/>
</dbReference>
<dbReference type="PANTHER" id="PTHR32322:SF18">
    <property type="entry name" value="S-ADENOSYLMETHIONINE_S-ADENOSYLHOMOCYSTEINE TRANSPORTER"/>
    <property type="match status" value="1"/>
</dbReference>
<keyword evidence="4 7" id="KW-0812">Transmembrane</keyword>
<feature type="domain" description="EamA" evidence="8">
    <location>
        <begin position="153"/>
        <end position="289"/>
    </location>
</feature>
<keyword evidence="3" id="KW-1003">Cell membrane</keyword>
<comment type="caution">
    <text evidence="9">The sequence shown here is derived from an EMBL/GenBank/DDBJ whole genome shotgun (WGS) entry which is preliminary data.</text>
</comment>
<feature type="transmembrane region" description="Helical" evidence="7">
    <location>
        <begin position="149"/>
        <end position="172"/>
    </location>
</feature>
<feature type="transmembrane region" description="Helical" evidence="7">
    <location>
        <begin position="249"/>
        <end position="268"/>
    </location>
</feature>
<feature type="transmembrane region" description="Helical" evidence="7">
    <location>
        <begin position="125"/>
        <end position="143"/>
    </location>
</feature>
<sequence>MGEDILKKLYIILLVVMFMWGLNVSALKMLVISFDPILITGFRILVAGVAVLIGCYGLGIFRLPYKNEWKIILSISVFNVVLHHIFIAVGLEITSAVNGSLIIGMAPLITMIISGILLKQFVSRWRVFGFILGFVGVAITTLVGEDGFAAVSIGDLLVFLGIVVQGLSFVFISKLKPSFDPRLLTGYMMMVGSVCIILYSFILKKDFNELASLVDWKMASIFIFSAIFATAFGHMTYNYAIKKVGPAESAIFLNLNTLFALIGAAIFLGEMIHLFHVIGFIFIIVGIVFGTGASESMYRRYKVRREAS</sequence>
<evidence type="ECO:0000256" key="6">
    <source>
        <dbReference type="ARBA" id="ARBA00023136"/>
    </source>
</evidence>
<evidence type="ECO:0000256" key="1">
    <source>
        <dbReference type="ARBA" id="ARBA00004651"/>
    </source>
</evidence>
<comment type="similarity">
    <text evidence="2">Belongs to the EamA transporter family.</text>
</comment>
<dbReference type="InterPro" id="IPR037185">
    <property type="entry name" value="EmrE-like"/>
</dbReference>
<dbReference type="PANTHER" id="PTHR32322">
    <property type="entry name" value="INNER MEMBRANE TRANSPORTER"/>
    <property type="match status" value="1"/>
</dbReference>
<evidence type="ECO:0000256" key="5">
    <source>
        <dbReference type="ARBA" id="ARBA00022989"/>
    </source>
</evidence>
<feature type="transmembrane region" description="Helical" evidence="7">
    <location>
        <begin position="274"/>
        <end position="294"/>
    </location>
</feature>
<name>A0A923RG08_9BACI</name>
<evidence type="ECO:0000313" key="9">
    <source>
        <dbReference type="EMBL" id="MBC5635750.1"/>
    </source>
</evidence>
<comment type="subcellular location">
    <subcellularLocation>
        <location evidence="1">Cell membrane</location>
        <topology evidence="1">Multi-pass membrane protein</topology>
    </subcellularLocation>
</comment>
<keyword evidence="5 7" id="KW-1133">Transmembrane helix</keyword>
<dbReference type="Proteomes" id="UP000637359">
    <property type="component" value="Unassembled WGS sequence"/>
</dbReference>
<feature type="transmembrane region" description="Helical" evidence="7">
    <location>
        <begin position="218"/>
        <end position="237"/>
    </location>
</feature>
<dbReference type="SUPFAM" id="SSF103481">
    <property type="entry name" value="Multidrug resistance efflux transporter EmrE"/>
    <property type="match status" value="2"/>
</dbReference>
<evidence type="ECO:0000256" key="2">
    <source>
        <dbReference type="ARBA" id="ARBA00007362"/>
    </source>
</evidence>
<feature type="transmembrane region" description="Helical" evidence="7">
    <location>
        <begin position="71"/>
        <end position="91"/>
    </location>
</feature>
<evidence type="ECO:0000256" key="3">
    <source>
        <dbReference type="ARBA" id="ARBA00022475"/>
    </source>
</evidence>
<dbReference type="AlphaFoldDB" id="A0A923RG08"/>
<dbReference type="InterPro" id="IPR050638">
    <property type="entry name" value="AA-Vitamin_Transporters"/>
</dbReference>